<feature type="region of interest" description="Disordered" evidence="1">
    <location>
        <begin position="316"/>
        <end position="348"/>
    </location>
</feature>
<sequence length="427" mass="48101">MERDALATFLFADESGIPQSRDDGPIAGGTRLWTLQTQLREWMIHLWDNLLPSWESPNFLSSETLPLLIDILEKCYNAGSVDNTSAAGYTYPRLPDIATVLATQILACSSEAFNDRLVSVLKRASPIPTTYSKLVEYLCRPRPSEECIFGEHLMSQLGWYSSILRSQNLLKLDASLWACVLSHFEKAFVNPQGSSAFISRLVDAVDAAEKRCFGQTTNDSSPPITLPSRFKRGNSGHRRKSSGHWEWEEMVECWIRKTPVHETRRLSKDDDNQPTLRSIRENGRVRKVVRFESRPQCVEISRRFFGSATYECFDSNMQPSDSGSEYQSDKENLEYSPSRRQPPTKKPRINFSTLLADAQTNRVDLHSNNGSSKPKTYIVPRTTTHCPSPPAAQTTCRFVLSPKSLDYPKSLLSDDSLDLFAASSSIG</sequence>
<reference evidence="2 3" key="1">
    <citation type="submission" date="2014-04" db="EMBL/GenBank/DDBJ databases">
        <authorList>
            <consortium name="DOE Joint Genome Institute"/>
            <person name="Kuo A."/>
            <person name="Kohler A."/>
            <person name="Nagy L.G."/>
            <person name="Floudas D."/>
            <person name="Copeland A."/>
            <person name="Barry K.W."/>
            <person name="Cichocki N."/>
            <person name="Veneault-Fourrey C."/>
            <person name="LaButti K."/>
            <person name="Lindquist E.A."/>
            <person name="Lipzen A."/>
            <person name="Lundell T."/>
            <person name="Morin E."/>
            <person name="Murat C."/>
            <person name="Sun H."/>
            <person name="Tunlid A."/>
            <person name="Henrissat B."/>
            <person name="Grigoriev I.V."/>
            <person name="Hibbett D.S."/>
            <person name="Martin F."/>
            <person name="Nordberg H.P."/>
            <person name="Cantor M.N."/>
            <person name="Hua S.X."/>
        </authorList>
    </citation>
    <scope>NUCLEOTIDE SEQUENCE [LARGE SCALE GENOMIC DNA]</scope>
    <source>
        <strain evidence="2 3">Foug A</strain>
    </source>
</reference>
<feature type="compositionally biased region" description="Polar residues" evidence="1">
    <location>
        <begin position="316"/>
        <end position="326"/>
    </location>
</feature>
<dbReference type="Proteomes" id="UP000053989">
    <property type="component" value="Unassembled WGS sequence"/>
</dbReference>
<reference evidence="3" key="2">
    <citation type="submission" date="2015-01" db="EMBL/GenBank/DDBJ databases">
        <title>Evolutionary Origins and Diversification of the Mycorrhizal Mutualists.</title>
        <authorList>
            <consortium name="DOE Joint Genome Institute"/>
            <consortium name="Mycorrhizal Genomics Consortium"/>
            <person name="Kohler A."/>
            <person name="Kuo A."/>
            <person name="Nagy L.G."/>
            <person name="Floudas D."/>
            <person name="Copeland A."/>
            <person name="Barry K.W."/>
            <person name="Cichocki N."/>
            <person name="Veneault-Fourrey C."/>
            <person name="LaButti K."/>
            <person name="Lindquist E.A."/>
            <person name="Lipzen A."/>
            <person name="Lundell T."/>
            <person name="Morin E."/>
            <person name="Murat C."/>
            <person name="Riley R."/>
            <person name="Ohm R."/>
            <person name="Sun H."/>
            <person name="Tunlid A."/>
            <person name="Henrissat B."/>
            <person name="Grigoriev I.V."/>
            <person name="Hibbett D.S."/>
            <person name="Martin F."/>
        </authorList>
    </citation>
    <scope>NUCLEOTIDE SEQUENCE [LARGE SCALE GENOMIC DNA]</scope>
    <source>
        <strain evidence="3">Foug A</strain>
    </source>
</reference>
<dbReference type="HOGENOM" id="CLU_642758_0_0_1"/>
<dbReference type="InParanoid" id="A0A0C3DC92"/>
<organism evidence="2 3">
    <name type="scientific">Scleroderma citrinum Foug A</name>
    <dbReference type="NCBI Taxonomy" id="1036808"/>
    <lineage>
        <taxon>Eukaryota</taxon>
        <taxon>Fungi</taxon>
        <taxon>Dikarya</taxon>
        <taxon>Basidiomycota</taxon>
        <taxon>Agaricomycotina</taxon>
        <taxon>Agaricomycetes</taxon>
        <taxon>Agaricomycetidae</taxon>
        <taxon>Boletales</taxon>
        <taxon>Sclerodermatineae</taxon>
        <taxon>Sclerodermataceae</taxon>
        <taxon>Scleroderma</taxon>
    </lineage>
</organism>
<evidence type="ECO:0000256" key="1">
    <source>
        <dbReference type="SAM" id="MobiDB-lite"/>
    </source>
</evidence>
<keyword evidence="3" id="KW-1185">Reference proteome</keyword>
<dbReference type="AlphaFoldDB" id="A0A0C3DC92"/>
<proteinExistence type="predicted"/>
<dbReference type="EMBL" id="KN822174">
    <property type="protein sequence ID" value="KIM53681.1"/>
    <property type="molecule type" value="Genomic_DNA"/>
</dbReference>
<evidence type="ECO:0000313" key="3">
    <source>
        <dbReference type="Proteomes" id="UP000053989"/>
    </source>
</evidence>
<evidence type="ECO:0000313" key="2">
    <source>
        <dbReference type="EMBL" id="KIM53681.1"/>
    </source>
</evidence>
<dbReference type="OrthoDB" id="3158032at2759"/>
<accession>A0A0C3DC92</accession>
<protein>
    <submittedName>
        <fullName evidence="2">Uncharacterized protein</fullName>
    </submittedName>
</protein>
<name>A0A0C3DC92_9AGAM</name>
<gene>
    <name evidence="2" type="ORF">SCLCIDRAFT_431631</name>
</gene>